<dbReference type="InParanoid" id="M1BH43"/>
<dbReference type="Proteomes" id="UP000011115">
    <property type="component" value="Unassembled WGS sequence"/>
</dbReference>
<dbReference type="EnsemblPlants" id="PGSC0003DMT400045124">
    <property type="protein sequence ID" value="PGSC0003DMT400045124"/>
    <property type="gene ID" value="PGSC0003DMG400017502"/>
</dbReference>
<accession>M1BH43</accession>
<dbReference type="HOGENOM" id="CLU_3091131_0_0_1"/>
<dbReference type="AlphaFoldDB" id="M1BH43"/>
<evidence type="ECO:0000313" key="1">
    <source>
        <dbReference type="EnsemblPlants" id="PGSC0003DMT400045124"/>
    </source>
</evidence>
<name>M1BH43_SOLTU</name>
<protein>
    <submittedName>
        <fullName evidence="1">Uncharacterized protein</fullName>
    </submittedName>
</protein>
<reference evidence="1" key="2">
    <citation type="submission" date="2015-06" db="UniProtKB">
        <authorList>
            <consortium name="EnsemblPlants"/>
        </authorList>
    </citation>
    <scope>IDENTIFICATION</scope>
    <source>
        <strain evidence="1">DM1-3 516 R44</strain>
    </source>
</reference>
<proteinExistence type="predicted"/>
<evidence type="ECO:0000313" key="2">
    <source>
        <dbReference type="Proteomes" id="UP000011115"/>
    </source>
</evidence>
<reference evidence="2" key="1">
    <citation type="journal article" date="2011" name="Nature">
        <title>Genome sequence and analysis of the tuber crop potato.</title>
        <authorList>
            <consortium name="The Potato Genome Sequencing Consortium"/>
        </authorList>
    </citation>
    <scope>NUCLEOTIDE SEQUENCE [LARGE SCALE GENOMIC DNA]</scope>
    <source>
        <strain evidence="2">cv. DM1-3 516 R44</strain>
    </source>
</reference>
<keyword evidence="2" id="KW-1185">Reference proteome</keyword>
<dbReference type="PaxDb" id="4113-PGSC0003DMT400045124"/>
<organism evidence="1 2">
    <name type="scientific">Solanum tuberosum</name>
    <name type="common">Potato</name>
    <dbReference type="NCBI Taxonomy" id="4113"/>
    <lineage>
        <taxon>Eukaryota</taxon>
        <taxon>Viridiplantae</taxon>
        <taxon>Streptophyta</taxon>
        <taxon>Embryophyta</taxon>
        <taxon>Tracheophyta</taxon>
        <taxon>Spermatophyta</taxon>
        <taxon>Magnoliopsida</taxon>
        <taxon>eudicotyledons</taxon>
        <taxon>Gunneridae</taxon>
        <taxon>Pentapetalae</taxon>
        <taxon>asterids</taxon>
        <taxon>lamiids</taxon>
        <taxon>Solanales</taxon>
        <taxon>Solanaceae</taxon>
        <taxon>Solanoideae</taxon>
        <taxon>Solaneae</taxon>
        <taxon>Solanum</taxon>
    </lineage>
</organism>
<sequence length="52" mass="5930">MKFTNELGINFGHKFTPVVHATMLLKAGLNYRDVTFKVSAVYIEHLGLENTY</sequence>
<dbReference type="Gramene" id="PGSC0003DMT400045124">
    <property type="protein sequence ID" value="PGSC0003DMT400045124"/>
    <property type="gene ID" value="PGSC0003DMG400017502"/>
</dbReference>